<dbReference type="NCBIfam" id="NF001860">
    <property type="entry name" value="PRK00595.1"/>
    <property type="match status" value="1"/>
</dbReference>
<dbReference type="GO" id="GO:0003735">
    <property type="term" value="F:structural constituent of ribosome"/>
    <property type="evidence" value="ECO:0007669"/>
    <property type="project" value="InterPro"/>
</dbReference>
<protein>
    <recommendedName>
        <fullName evidence="4 5">Large ribosomal subunit protein bL33</fullName>
    </recommendedName>
</protein>
<dbReference type="GO" id="GO:1990904">
    <property type="term" value="C:ribonucleoprotein complex"/>
    <property type="evidence" value="ECO:0007669"/>
    <property type="project" value="UniProtKB-KW"/>
</dbReference>
<keyword evidence="2 5" id="KW-0689">Ribosomal protein</keyword>
<accession>A0A095Z762</accession>
<evidence type="ECO:0000313" key="6">
    <source>
        <dbReference type="EMBL" id="KGF04274.1"/>
    </source>
</evidence>
<proteinExistence type="inferred from homology"/>
<evidence type="ECO:0000256" key="5">
    <source>
        <dbReference type="HAMAP-Rule" id="MF_00294"/>
    </source>
</evidence>
<name>A0A095Z762_9FIRM</name>
<dbReference type="NCBIfam" id="TIGR01023">
    <property type="entry name" value="rpmG_bact"/>
    <property type="match status" value="1"/>
</dbReference>
<keyword evidence="3 5" id="KW-0687">Ribonucleoprotein</keyword>
<evidence type="ECO:0000256" key="1">
    <source>
        <dbReference type="ARBA" id="ARBA00007596"/>
    </source>
</evidence>
<dbReference type="PROSITE" id="PS00582">
    <property type="entry name" value="RIBOSOMAL_L33"/>
    <property type="match status" value="1"/>
</dbReference>
<dbReference type="OrthoDB" id="9801333at2"/>
<comment type="similarity">
    <text evidence="1 5">Belongs to the bacterial ribosomal protein bL33 family.</text>
</comment>
<dbReference type="InterPro" id="IPR018264">
    <property type="entry name" value="Ribosomal_bL33_CS"/>
</dbReference>
<dbReference type="InterPro" id="IPR001705">
    <property type="entry name" value="Ribosomal_bL33"/>
</dbReference>
<organism evidence="6 7">
    <name type="scientific">Anaerococcus lactolyticus S7-1-13</name>
    <dbReference type="NCBI Taxonomy" id="1284686"/>
    <lineage>
        <taxon>Bacteria</taxon>
        <taxon>Bacillati</taxon>
        <taxon>Bacillota</taxon>
        <taxon>Tissierellia</taxon>
        <taxon>Tissierellales</taxon>
        <taxon>Peptoniphilaceae</taxon>
        <taxon>Anaerococcus</taxon>
    </lineage>
</organism>
<dbReference type="InterPro" id="IPR011332">
    <property type="entry name" value="Ribosomal_zn-bd"/>
</dbReference>
<dbReference type="PANTHER" id="PTHR43168:SF2">
    <property type="entry name" value="LARGE RIBOSOMAL SUBUNIT PROTEIN BL33C"/>
    <property type="match status" value="1"/>
</dbReference>
<dbReference type="Pfam" id="PF00471">
    <property type="entry name" value="Ribosomal_L33"/>
    <property type="match status" value="1"/>
</dbReference>
<dbReference type="Proteomes" id="UP000029579">
    <property type="component" value="Unassembled WGS sequence"/>
</dbReference>
<dbReference type="NCBIfam" id="NF001764">
    <property type="entry name" value="PRK00504.1"/>
    <property type="match status" value="1"/>
</dbReference>
<comment type="caution">
    <text evidence="6">The sequence shown here is derived from an EMBL/GenBank/DDBJ whole genome shotgun (WGS) entry which is preliminary data.</text>
</comment>
<dbReference type="InterPro" id="IPR038584">
    <property type="entry name" value="Ribosomal_bL33_sf"/>
</dbReference>
<dbReference type="GO" id="GO:0006412">
    <property type="term" value="P:translation"/>
    <property type="evidence" value="ECO:0007669"/>
    <property type="project" value="UniProtKB-UniRule"/>
</dbReference>
<dbReference type="GO" id="GO:0005737">
    <property type="term" value="C:cytoplasm"/>
    <property type="evidence" value="ECO:0007669"/>
    <property type="project" value="UniProtKB-ARBA"/>
</dbReference>
<evidence type="ECO:0000256" key="2">
    <source>
        <dbReference type="ARBA" id="ARBA00022980"/>
    </source>
</evidence>
<evidence type="ECO:0000256" key="4">
    <source>
        <dbReference type="ARBA" id="ARBA00035176"/>
    </source>
</evidence>
<gene>
    <name evidence="5 6" type="primary">rpmG</name>
    <name evidence="6" type="ORF">HMPREF1630_04485</name>
</gene>
<dbReference type="eggNOG" id="COG0267">
    <property type="taxonomic scope" value="Bacteria"/>
</dbReference>
<dbReference type="AlphaFoldDB" id="A0A095Z762"/>
<evidence type="ECO:0000313" key="7">
    <source>
        <dbReference type="Proteomes" id="UP000029579"/>
    </source>
</evidence>
<dbReference type="GO" id="GO:0005840">
    <property type="term" value="C:ribosome"/>
    <property type="evidence" value="ECO:0007669"/>
    <property type="project" value="UniProtKB-KW"/>
</dbReference>
<dbReference type="RefSeq" id="WP_004828827.1">
    <property type="nucleotide sequence ID" value="NZ_JRMW01000032.1"/>
</dbReference>
<evidence type="ECO:0000256" key="3">
    <source>
        <dbReference type="ARBA" id="ARBA00023274"/>
    </source>
</evidence>
<dbReference type="Gene3D" id="2.20.28.120">
    <property type="entry name" value="Ribosomal protein L33"/>
    <property type="match status" value="1"/>
</dbReference>
<dbReference type="HAMAP" id="MF_00294">
    <property type="entry name" value="Ribosomal_bL33"/>
    <property type="match status" value="1"/>
</dbReference>
<dbReference type="SUPFAM" id="SSF57829">
    <property type="entry name" value="Zn-binding ribosomal proteins"/>
    <property type="match status" value="1"/>
</dbReference>
<reference evidence="6 7" key="1">
    <citation type="submission" date="2014-07" db="EMBL/GenBank/DDBJ databases">
        <authorList>
            <person name="McCorrison J."/>
            <person name="Sanka R."/>
            <person name="Torralba M."/>
            <person name="Gillis M."/>
            <person name="Haft D.H."/>
            <person name="Methe B."/>
            <person name="Sutton G."/>
            <person name="Nelson K.E."/>
        </authorList>
    </citation>
    <scope>NUCLEOTIDE SEQUENCE [LARGE SCALE GENOMIC DNA]</scope>
    <source>
        <strain evidence="6 7">S7-1-13</strain>
    </source>
</reference>
<dbReference type="EMBL" id="JRMW01000032">
    <property type="protein sequence ID" value="KGF04274.1"/>
    <property type="molecule type" value="Genomic_DNA"/>
</dbReference>
<dbReference type="PANTHER" id="PTHR43168">
    <property type="entry name" value="50S RIBOSOMAL PROTEIN L33, CHLOROPLASTIC"/>
    <property type="match status" value="1"/>
</dbReference>
<sequence length="49" mass="6021">MRVKVKLECTECKNRNYDTTKNKTHHSERIELKKYCPFCKKHTVHKETR</sequence>